<keyword evidence="1" id="KW-1133">Transmembrane helix</keyword>
<proteinExistence type="predicted"/>
<feature type="transmembrane region" description="Helical" evidence="1">
    <location>
        <begin position="12"/>
        <end position="33"/>
    </location>
</feature>
<dbReference type="EMBL" id="OX395141">
    <property type="protein sequence ID" value="CAI5794795.1"/>
    <property type="molecule type" value="Genomic_DNA"/>
</dbReference>
<dbReference type="AlphaFoldDB" id="A0AA35LED4"/>
<evidence type="ECO:0000256" key="1">
    <source>
        <dbReference type="SAM" id="Phobius"/>
    </source>
</evidence>
<organism evidence="2 3">
    <name type="scientific">Podarcis lilfordi</name>
    <name type="common">Lilford's wall lizard</name>
    <dbReference type="NCBI Taxonomy" id="74358"/>
    <lineage>
        <taxon>Eukaryota</taxon>
        <taxon>Metazoa</taxon>
        <taxon>Chordata</taxon>
        <taxon>Craniata</taxon>
        <taxon>Vertebrata</taxon>
        <taxon>Euteleostomi</taxon>
        <taxon>Lepidosauria</taxon>
        <taxon>Squamata</taxon>
        <taxon>Bifurcata</taxon>
        <taxon>Unidentata</taxon>
        <taxon>Episquamata</taxon>
        <taxon>Laterata</taxon>
        <taxon>Lacertibaenia</taxon>
        <taxon>Lacertidae</taxon>
        <taxon>Podarcis</taxon>
    </lineage>
</organism>
<gene>
    <name evidence="2" type="ORF">PODLI_1B037175</name>
</gene>
<reference evidence="2" key="1">
    <citation type="submission" date="2022-12" db="EMBL/GenBank/DDBJ databases">
        <authorList>
            <person name="Alioto T."/>
            <person name="Alioto T."/>
            <person name="Gomez Garrido J."/>
        </authorList>
    </citation>
    <scope>NUCLEOTIDE SEQUENCE</scope>
</reference>
<dbReference type="Proteomes" id="UP001178461">
    <property type="component" value="Chromosome 15"/>
</dbReference>
<protein>
    <submittedName>
        <fullName evidence="2">Uncharacterized protein</fullName>
    </submittedName>
</protein>
<evidence type="ECO:0000313" key="3">
    <source>
        <dbReference type="Proteomes" id="UP001178461"/>
    </source>
</evidence>
<name>A0AA35LED4_9SAUR</name>
<accession>A0AA35LED4</accession>
<keyword evidence="1" id="KW-0472">Membrane</keyword>
<evidence type="ECO:0000313" key="2">
    <source>
        <dbReference type="EMBL" id="CAI5794795.1"/>
    </source>
</evidence>
<keyword evidence="3" id="KW-1185">Reference proteome</keyword>
<keyword evidence="1" id="KW-0812">Transmembrane</keyword>
<sequence>METRFWLKMTAIVFKVLMMMLFCGGTDFSSVLLSSVRLGFEELQNLFNWKFIEQRKASEKATAAHLKSCIGNLKSVFFALSLLASALKGKINLQDPKRKLQLISFPGPLTCCFCIKPMNSSKGRQHQIALAVQWKEMP</sequence>